<evidence type="ECO:0000313" key="12">
    <source>
        <dbReference type="EMBL" id="CAG9831938.1"/>
    </source>
</evidence>
<dbReference type="PANTHER" id="PTHR19229">
    <property type="entry name" value="ATP-BINDING CASSETTE TRANSPORTER SUBFAMILY A ABCA"/>
    <property type="match status" value="1"/>
</dbReference>
<keyword evidence="13" id="KW-1185">Reference proteome</keyword>
<evidence type="ECO:0000256" key="9">
    <source>
        <dbReference type="SAM" id="MobiDB-lite"/>
    </source>
</evidence>
<feature type="transmembrane region" description="Helical" evidence="10">
    <location>
        <begin position="379"/>
        <end position="407"/>
    </location>
</feature>
<feature type="transmembrane region" description="Helical" evidence="10">
    <location>
        <begin position="479"/>
        <end position="500"/>
    </location>
</feature>
<feature type="transmembrane region" description="Helical" evidence="10">
    <location>
        <begin position="450"/>
        <end position="467"/>
    </location>
</feature>
<dbReference type="InterPro" id="IPR056264">
    <property type="entry name" value="R2_ABCA1-4-like"/>
</dbReference>
<dbReference type="OrthoDB" id="8061355at2759"/>
<evidence type="ECO:0000256" key="8">
    <source>
        <dbReference type="ARBA" id="ARBA00023136"/>
    </source>
</evidence>
<dbReference type="InterPro" id="IPR027417">
    <property type="entry name" value="P-loop_NTPase"/>
</dbReference>
<dbReference type="Pfam" id="PF12698">
    <property type="entry name" value="ABC2_membrane_3"/>
    <property type="match status" value="1"/>
</dbReference>
<keyword evidence="4 10" id="KW-0812">Transmembrane</keyword>
<comment type="similarity">
    <text evidence="2">Belongs to the ABC transporter superfamily. ABCA family.</text>
</comment>
<dbReference type="SUPFAM" id="SSF52540">
    <property type="entry name" value="P-loop containing nucleoside triphosphate hydrolases"/>
    <property type="match status" value="1"/>
</dbReference>
<dbReference type="PROSITE" id="PS50893">
    <property type="entry name" value="ABC_TRANSPORTER_2"/>
    <property type="match status" value="1"/>
</dbReference>
<evidence type="ECO:0000256" key="3">
    <source>
        <dbReference type="ARBA" id="ARBA00022448"/>
    </source>
</evidence>
<evidence type="ECO:0000313" key="13">
    <source>
        <dbReference type="Proteomes" id="UP001153709"/>
    </source>
</evidence>
<evidence type="ECO:0000256" key="1">
    <source>
        <dbReference type="ARBA" id="ARBA00004141"/>
    </source>
</evidence>
<dbReference type="Pfam" id="PF23321">
    <property type="entry name" value="R1_ABCA1"/>
    <property type="match status" value="1"/>
</dbReference>
<dbReference type="InterPro" id="IPR026082">
    <property type="entry name" value="ABCA"/>
</dbReference>
<dbReference type="InterPro" id="IPR003593">
    <property type="entry name" value="AAA+_ATPase"/>
</dbReference>
<dbReference type="FunFam" id="3.40.50.300:FF:000335">
    <property type="entry name" value="ATP binding cassette subfamily A member 5"/>
    <property type="match status" value="1"/>
</dbReference>
<feature type="compositionally biased region" description="Polar residues" evidence="9">
    <location>
        <begin position="131"/>
        <end position="140"/>
    </location>
</feature>
<feature type="region of interest" description="Disordered" evidence="9">
    <location>
        <begin position="104"/>
        <end position="148"/>
    </location>
</feature>
<proteinExistence type="inferred from homology"/>
<name>A0A9N9SU80_DIABA</name>
<dbReference type="PANTHER" id="PTHR19229:SF209">
    <property type="entry name" value="ATP-BINDING CASSETTE SUB-FAMILY A MEMBER 5 ISOFORM X1"/>
    <property type="match status" value="1"/>
</dbReference>
<feature type="transmembrane region" description="Helical" evidence="10">
    <location>
        <begin position="521"/>
        <end position="547"/>
    </location>
</feature>
<gene>
    <name evidence="12" type="ORF">DIABBA_LOCUS5482</name>
</gene>
<keyword evidence="6" id="KW-0067">ATP-binding</keyword>
<evidence type="ECO:0000256" key="10">
    <source>
        <dbReference type="SAM" id="Phobius"/>
    </source>
</evidence>
<keyword evidence="3" id="KW-0813">Transport</keyword>
<evidence type="ECO:0000256" key="6">
    <source>
        <dbReference type="ARBA" id="ARBA00022840"/>
    </source>
</evidence>
<dbReference type="InterPro" id="IPR003439">
    <property type="entry name" value="ABC_transporter-like_ATP-bd"/>
</dbReference>
<evidence type="ECO:0000256" key="4">
    <source>
        <dbReference type="ARBA" id="ARBA00022692"/>
    </source>
</evidence>
<dbReference type="Gene3D" id="3.40.50.300">
    <property type="entry name" value="P-loop containing nucleotide triphosphate hydrolases"/>
    <property type="match status" value="1"/>
</dbReference>
<evidence type="ECO:0000256" key="5">
    <source>
        <dbReference type="ARBA" id="ARBA00022741"/>
    </source>
</evidence>
<dbReference type="GO" id="GO:0140359">
    <property type="term" value="F:ABC-type transporter activity"/>
    <property type="evidence" value="ECO:0007669"/>
    <property type="project" value="InterPro"/>
</dbReference>
<feature type="transmembrane region" description="Helical" evidence="10">
    <location>
        <begin position="419"/>
        <end position="443"/>
    </location>
</feature>
<dbReference type="GO" id="GO:0016020">
    <property type="term" value="C:membrane"/>
    <property type="evidence" value="ECO:0007669"/>
    <property type="project" value="UniProtKB-SubCell"/>
</dbReference>
<dbReference type="GO" id="GO:0005524">
    <property type="term" value="F:ATP binding"/>
    <property type="evidence" value="ECO:0007669"/>
    <property type="project" value="UniProtKB-KW"/>
</dbReference>
<sequence>MLWKFIILKNKFGVGYHLTLVLETVAREDSITQLVTRYIRTAKKDRRHGRELSYILPHNTVDNFSSLFTAIENEISSRSNLGIASYGVSMTTLEEVFLRLQKEEQEAENVPDSDGRTESRNIGAQPEITRSKQLQSSSDARTPENEALTERISTLETVRCTPSTMQNIKTLIVLRILRLRRDWSKLIMVLVVPNFIAGFAVSLIRDTDIQNINIPKSEPIQLNIHMYNFQNISVYNEDNSEYFTKFKDQLEKLVVLDTYNGKFSSLLDIAPHLAAFNFKSFSSTSQSIAVLYNDTYVHNLPILVNLISNAFYRTVTPLAEISVSAHPFVNPAGADPPLGFGNMILGMIFIFAPIILAADMVYDREIKARNQLRVNGLSFSVYFISFFVVQVALMAIITAVLIILIYVLKPPSLSSGSSIIVLTLLVIAYCPASVLICTCISYIFDKADTAMSVMPNLALLFGIVPYIPVMYSDKKLASILHYVFTCIDIMYVPFGMLHYIQKVTLKCEIDDHCEEPSFSNFLIPEIIIIFIALLVQIPLWFLFLLMVDVSKSGGQVLSIFRSKKPRTNIEDASETVGLHEDQDVKNEKQRVKQLIRDPRSNRTVVTVDNLRKVYKKGEKGHMFNNSISPRGNLNVAIKSFSLAIDASEVFGLLGHNGAGKTTAMKIITAEESPTRGRVQIAGKNIVSSVNAVFQFLGYCPQYDAQWKDITVEEHLELYSRIRGVPDDFIEPTIDFYLTGLQLKEHKDKNAENCSGGTRRKLSYAMAMVGNPKIVLLDEPSTGMDPQSKRFLWDTILSNFRGSKGAILTTHSMEEADALCSRIGIMVKGELRCLGSTQHLKNLYGAGYTLEIKLTSEGAGDTEEKFRALKNFVFGLFPNAVLQDTFGDRLIFSIPQDSVRSLARCFKSLENAKRSLNIEEYSFSQTTLEQVFIKFAQEGEMEGD</sequence>
<accession>A0A9N9SU80</accession>
<dbReference type="InterPro" id="IPR013525">
    <property type="entry name" value="ABC2_TM"/>
</dbReference>
<protein>
    <recommendedName>
        <fullName evidence="11">ABC transporter domain-containing protein</fullName>
    </recommendedName>
</protein>
<evidence type="ECO:0000256" key="7">
    <source>
        <dbReference type="ARBA" id="ARBA00022989"/>
    </source>
</evidence>
<feature type="domain" description="ABC transporter" evidence="11">
    <location>
        <begin position="605"/>
        <end position="852"/>
    </location>
</feature>
<reference evidence="12" key="1">
    <citation type="submission" date="2022-01" db="EMBL/GenBank/DDBJ databases">
        <authorList>
            <person name="King R."/>
        </authorList>
    </citation>
    <scope>NUCLEOTIDE SEQUENCE</scope>
</reference>
<comment type="subcellular location">
    <subcellularLocation>
        <location evidence="1">Membrane</location>
        <topology evidence="1">Multi-pass membrane protein</topology>
    </subcellularLocation>
</comment>
<dbReference type="CDD" id="cd03263">
    <property type="entry name" value="ABC_subfamily_A"/>
    <property type="match status" value="1"/>
</dbReference>
<dbReference type="AlphaFoldDB" id="A0A9N9SU80"/>
<keyword evidence="8 10" id="KW-0472">Membrane</keyword>
<keyword evidence="5" id="KW-0547">Nucleotide-binding</keyword>
<organism evidence="12 13">
    <name type="scientific">Diabrotica balteata</name>
    <name type="common">Banded cucumber beetle</name>
    <dbReference type="NCBI Taxonomy" id="107213"/>
    <lineage>
        <taxon>Eukaryota</taxon>
        <taxon>Metazoa</taxon>
        <taxon>Ecdysozoa</taxon>
        <taxon>Arthropoda</taxon>
        <taxon>Hexapoda</taxon>
        <taxon>Insecta</taxon>
        <taxon>Pterygota</taxon>
        <taxon>Neoptera</taxon>
        <taxon>Endopterygota</taxon>
        <taxon>Coleoptera</taxon>
        <taxon>Polyphaga</taxon>
        <taxon>Cucujiformia</taxon>
        <taxon>Chrysomeloidea</taxon>
        <taxon>Chrysomelidae</taxon>
        <taxon>Galerucinae</taxon>
        <taxon>Diabroticina</taxon>
        <taxon>Diabroticites</taxon>
        <taxon>Diabrotica</taxon>
    </lineage>
</organism>
<dbReference type="Pfam" id="PF00005">
    <property type="entry name" value="ABC_tran"/>
    <property type="match status" value="1"/>
</dbReference>
<keyword evidence="7 10" id="KW-1133">Transmembrane helix</keyword>
<dbReference type="SMART" id="SM00382">
    <property type="entry name" value="AAA"/>
    <property type="match status" value="1"/>
</dbReference>
<dbReference type="GO" id="GO:0016887">
    <property type="term" value="F:ATP hydrolysis activity"/>
    <property type="evidence" value="ECO:0007669"/>
    <property type="project" value="InterPro"/>
</dbReference>
<feature type="transmembrane region" description="Helical" evidence="10">
    <location>
        <begin position="338"/>
        <end position="358"/>
    </location>
</feature>
<evidence type="ECO:0000259" key="11">
    <source>
        <dbReference type="PROSITE" id="PS50893"/>
    </source>
</evidence>
<evidence type="ECO:0000256" key="2">
    <source>
        <dbReference type="ARBA" id="ARBA00008869"/>
    </source>
</evidence>
<dbReference type="EMBL" id="OU898278">
    <property type="protein sequence ID" value="CAG9831938.1"/>
    <property type="molecule type" value="Genomic_DNA"/>
</dbReference>
<dbReference type="Proteomes" id="UP001153709">
    <property type="component" value="Chromosome 3"/>
</dbReference>